<protein>
    <recommendedName>
        <fullName evidence="1">DUF7596 domain-containing protein</fullName>
    </recommendedName>
</protein>
<feature type="domain" description="DUF7596" evidence="1">
    <location>
        <begin position="23"/>
        <end position="140"/>
    </location>
</feature>
<dbReference type="InterPro" id="IPR056017">
    <property type="entry name" value="DUF7596"/>
</dbReference>
<organism evidence="2 3">
    <name type="scientific">Caenorhabditis angaria</name>
    <dbReference type="NCBI Taxonomy" id="860376"/>
    <lineage>
        <taxon>Eukaryota</taxon>
        <taxon>Metazoa</taxon>
        <taxon>Ecdysozoa</taxon>
        <taxon>Nematoda</taxon>
        <taxon>Chromadorea</taxon>
        <taxon>Rhabditida</taxon>
        <taxon>Rhabditina</taxon>
        <taxon>Rhabditomorpha</taxon>
        <taxon>Rhabditoidea</taxon>
        <taxon>Rhabditidae</taxon>
        <taxon>Peloderinae</taxon>
        <taxon>Caenorhabditis</taxon>
    </lineage>
</organism>
<evidence type="ECO:0000313" key="3">
    <source>
        <dbReference type="Proteomes" id="UP001152747"/>
    </source>
</evidence>
<dbReference type="Proteomes" id="UP001152747">
    <property type="component" value="Unassembled WGS sequence"/>
</dbReference>
<evidence type="ECO:0000313" key="2">
    <source>
        <dbReference type="EMBL" id="CAI5446947.1"/>
    </source>
</evidence>
<reference evidence="2" key="1">
    <citation type="submission" date="2022-11" db="EMBL/GenBank/DDBJ databases">
        <authorList>
            <person name="Kikuchi T."/>
        </authorList>
    </citation>
    <scope>NUCLEOTIDE SEQUENCE</scope>
    <source>
        <strain evidence="2">PS1010</strain>
    </source>
</reference>
<gene>
    <name evidence="2" type="ORF">CAMP_LOCUS9584</name>
</gene>
<name>A0A9P1N0Y7_9PELO</name>
<proteinExistence type="predicted"/>
<dbReference type="Pfam" id="PF24524">
    <property type="entry name" value="DUF7596"/>
    <property type="match status" value="1"/>
</dbReference>
<comment type="caution">
    <text evidence="2">The sequence shown here is derived from an EMBL/GenBank/DDBJ whole genome shotgun (WGS) entry which is preliminary data.</text>
</comment>
<sequence>MELLPAARFDLHQLNEASVGLVSGPKTLARETILKYTPNQAYLVLQELDKSIAGKDILVKNEDALHLKLITIETEKENRRLLPIAQQFHSVPAGRHAENHLSDLLAAHSLGRYNLELKKNVTIDSYQLTDSWRDDAGFIVTDRLIFADNTYDAQKLVAALTPSSEKIVAYTASDFDAVADFDNTVCGFSRDSYLQLLLKNSQVLLAKSGAVDGYIAGNGEQIHAIYAETMELAHSLVKAYIQKLGLKTVRFFTAQGVWPENVTPLKSRQVYRRHTRAVPSLLKFSKIYALNMGVHIV</sequence>
<accession>A0A9P1N0Y7</accession>
<dbReference type="AlphaFoldDB" id="A0A9P1N0Y7"/>
<dbReference type="Gene3D" id="3.40.630.90">
    <property type="match status" value="1"/>
</dbReference>
<dbReference type="OrthoDB" id="5912250at2759"/>
<evidence type="ECO:0000259" key="1">
    <source>
        <dbReference type="Pfam" id="PF24524"/>
    </source>
</evidence>
<dbReference type="EMBL" id="CANHGI010000004">
    <property type="protein sequence ID" value="CAI5446947.1"/>
    <property type="molecule type" value="Genomic_DNA"/>
</dbReference>
<keyword evidence="3" id="KW-1185">Reference proteome</keyword>